<dbReference type="Pfam" id="PF13424">
    <property type="entry name" value="TPR_12"/>
    <property type="match status" value="1"/>
</dbReference>
<organism evidence="4 5">
    <name type="scientific">Crassostrea virginica</name>
    <name type="common">Eastern oyster</name>
    <dbReference type="NCBI Taxonomy" id="6565"/>
    <lineage>
        <taxon>Eukaryota</taxon>
        <taxon>Metazoa</taxon>
        <taxon>Spiralia</taxon>
        <taxon>Lophotrochozoa</taxon>
        <taxon>Mollusca</taxon>
        <taxon>Bivalvia</taxon>
        <taxon>Autobranchia</taxon>
        <taxon>Pteriomorphia</taxon>
        <taxon>Ostreida</taxon>
        <taxon>Ostreoidea</taxon>
        <taxon>Ostreidae</taxon>
        <taxon>Crassostrea</taxon>
    </lineage>
</organism>
<keyword evidence="2" id="KW-0472">Membrane</keyword>
<dbReference type="Gene3D" id="3.40.50.300">
    <property type="entry name" value="P-loop containing nucleotide triphosphate hydrolases"/>
    <property type="match status" value="1"/>
</dbReference>
<feature type="repeat" description="TPR" evidence="1">
    <location>
        <begin position="547"/>
        <end position="580"/>
    </location>
</feature>
<dbReference type="PRINTS" id="PR00364">
    <property type="entry name" value="DISEASERSIST"/>
</dbReference>
<dbReference type="SMART" id="SM00028">
    <property type="entry name" value="TPR"/>
    <property type="match status" value="3"/>
</dbReference>
<dbReference type="SUPFAM" id="SSF48452">
    <property type="entry name" value="TPR-like"/>
    <property type="match status" value="3"/>
</dbReference>
<dbReference type="Gene3D" id="1.25.40.10">
    <property type="entry name" value="Tetratricopeptide repeat domain"/>
    <property type="match status" value="3"/>
</dbReference>
<protein>
    <submittedName>
        <fullName evidence="5">Uncharacterized protein LOC111103902 isoform X1</fullName>
    </submittedName>
</protein>
<dbReference type="RefSeq" id="XP_022293216.1">
    <property type="nucleotide sequence ID" value="XM_022437508.1"/>
</dbReference>
<evidence type="ECO:0000313" key="5">
    <source>
        <dbReference type="RefSeq" id="XP_022293216.1"/>
    </source>
</evidence>
<reference evidence="5" key="1">
    <citation type="submission" date="2025-08" db="UniProtKB">
        <authorList>
            <consortium name="RefSeq"/>
        </authorList>
    </citation>
    <scope>IDENTIFICATION</scope>
    <source>
        <tissue evidence="5">Whole sample</tissue>
    </source>
</reference>
<gene>
    <name evidence="5" type="primary">LOC111103902</name>
</gene>
<evidence type="ECO:0000313" key="4">
    <source>
        <dbReference type="Proteomes" id="UP000694844"/>
    </source>
</evidence>
<evidence type="ECO:0000259" key="3">
    <source>
        <dbReference type="Pfam" id="PF13401"/>
    </source>
</evidence>
<dbReference type="InterPro" id="IPR049945">
    <property type="entry name" value="AAA_22"/>
</dbReference>
<dbReference type="InterPro" id="IPR019734">
    <property type="entry name" value="TPR_rpt"/>
</dbReference>
<dbReference type="InterPro" id="IPR027417">
    <property type="entry name" value="P-loop_NTPase"/>
</dbReference>
<dbReference type="SUPFAM" id="SSF52540">
    <property type="entry name" value="P-loop containing nucleoside triphosphate hydrolases"/>
    <property type="match status" value="1"/>
</dbReference>
<dbReference type="KEGG" id="cvn:111103902"/>
<dbReference type="GeneID" id="111103902"/>
<name>A0A8B8AQ87_CRAVI</name>
<dbReference type="PANTHER" id="PTHR47691">
    <property type="entry name" value="REGULATOR-RELATED"/>
    <property type="match status" value="1"/>
</dbReference>
<dbReference type="InterPro" id="IPR011990">
    <property type="entry name" value="TPR-like_helical_dom_sf"/>
</dbReference>
<evidence type="ECO:0000256" key="1">
    <source>
        <dbReference type="PROSITE-ProRule" id="PRU00339"/>
    </source>
</evidence>
<dbReference type="Pfam" id="PF13401">
    <property type="entry name" value="AAA_22"/>
    <property type="match status" value="1"/>
</dbReference>
<proteinExistence type="predicted"/>
<keyword evidence="1" id="KW-0802">TPR repeat</keyword>
<dbReference type="PROSITE" id="PS50005">
    <property type="entry name" value="TPR"/>
    <property type="match status" value="1"/>
</dbReference>
<feature type="domain" description="ORC1/DEAH AAA+ ATPase" evidence="3">
    <location>
        <begin position="20"/>
        <end position="127"/>
    </location>
</feature>
<feature type="transmembrane region" description="Helical" evidence="2">
    <location>
        <begin position="798"/>
        <end position="816"/>
    </location>
</feature>
<dbReference type="AlphaFoldDB" id="A0A8B8AQ87"/>
<dbReference type="PANTHER" id="PTHR47691:SF3">
    <property type="entry name" value="HTH-TYPE TRANSCRIPTIONAL REGULATOR RV0890C-RELATED"/>
    <property type="match status" value="1"/>
</dbReference>
<dbReference type="GO" id="GO:0016887">
    <property type="term" value="F:ATP hydrolysis activity"/>
    <property type="evidence" value="ECO:0007669"/>
    <property type="project" value="InterPro"/>
</dbReference>
<sequence>MVSFVGRLSEIRELRENVQQHKIVVIHGFKGVGKSSIARELCRQIQQPYYWNDLRNINTADGVLQHLLSNFTQEAAVLEDKRALLTIVCENIASQGCDLVVIFDNAEDVIKGEDSAFFVEIILSLSHLINTNILVTTNVMLPFHPDKICDFILRELCFKDSYDLLKSVCPTLKDADKICAIVNLCEGIPLALVLAGGEIGFLDVDEVIYLLSHHRLKVLSSDCYSKDEQLEPVYKGFLDRLPTVLEDKLAVLNYIPGTFNKEEAISVLGVTEEGSEESMQIFADRHLIATVSEERYNIHGILRDCLNEYFKIKDIKGVRARFCRTFAVILKQIEKKTETKDYAEALSRVSVEYQNFRKLFTDVIHCTEDTYHVFIDLAATSFTGESILFTTMANYDMGIHFYEVCLRKAVEYKEELDEAKVLTGYGKVLTNIKGDYVRAEERFQRAMDIRRRYSKKRDYFMALLCQSYGWNLGCQGKFVQASRILEEAYEVERELKMHYEKLMLQTMQSLAIFYNMSGHTDKGEQHQKEVLKRRLHIIGTENHPIIGSIMNNMGILYEKKEDFAKAAYYYRKGLEIKEHTNAPIKAIVVSENNVARSLLEVNQYEEAIGLLRNSFERLKDFPDLFLDARSVLWETMGKALLKMNNPPEASAALRNAIAFRTRSSASDHTILGLVCIYAQNLLSMSQYEKAVTELLKGLRMRNSIIKIVPTNSSITLAYEKLLEAYFALERKDDMKSAFEAGKDEFLRLMKVYEDLKDFNKREEVLSHFKRFEQRYFEMIKHLQIHDPHECSHNDNLEYIFVVGCTLICVAVLLFYINRQMRK</sequence>
<keyword evidence="2" id="KW-0812">Transmembrane</keyword>
<dbReference type="OrthoDB" id="6132192at2759"/>
<evidence type="ECO:0000256" key="2">
    <source>
        <dbReference type="SAM" id="Phobius"/>
    </source>
</evidence>
<accession>A0A8B8AQ87</accession>
<dbReference type="Proteomes" id="UP000694844">
    <property type="component" value="Chromosome 7"/>
</dbReference>
<keyword evidence="4" id="KW-1185">Reference proteome</keyword>
<keyword evidence="2" id="KW-1133">Transmembrane helix</keyword>